<comment type="caution">
    <text evidence="3">The sequence shown here is derived from an EMBL/GenBank/DDBJ whole genome shotgun (WGS) entry which is preliminary data.</text>
</comment>
<dbReference type="PANTHER" id="PTHR11461:SF211">
    <property type="entry name" value="GH10112P-RELATED"/>
    <property type="match status" value="1"/>
</dbReference>
<reference evidence="3" key="1">
    <citation type="submission" date="2020-10" db="EMBL/GenBank/DDBJ databases">
        <authorList>
            <person name="Gilroy R."/>
        </authorList>
    </citation>
    <scope>NUCLEOTIDE SEQUENCE</scope>
    <source>
        <strain evidence="3">ChiHjej9B8-7071</strain>
    </source>
</reference>
<protein>
    <recommendedName>
        <fullName evidence="2">Serpin domain-containing protein</fullName>
    </recommendedName>
</protein>
<dbReference type="PROSITE" id="PS00284">
    <property type="entry name" value="SERPIN"/>
    <property type="match status" value="1"/>
</dbReference>
<comment type="similarity">
    <text evidence="1">Belongs to the serpin family.</text>
</comment>
<sequence>GENRAFSPLNVYFALGMMAELSDEAGQQEILSLLSLPNMEALRSQAKAVWNGQYRDDGATTMRLASSLWMDEGFSLDDATLSTLAETYYASSYQGEMGSTRFNQALQAWLNRETGNQLLNQVNDLTLNQGTVLALATTVFYQAKWQQEFSPALTSDAIFHAAGGNVTCDMMQGTYYGNYYWGDHFSAVGKPMENGGGTMWLVLPDEGVAVDELLADQGTLAFLLSKGGWSQQKEMTIHLSLPRFDLTSEMDLVAGLKALGVQAVFDGGLPLTQMPHGVRVTTDEEGVTAVAYTVMEYESAEPEGEEIAFTLDRPFLFAITSEDGMPLFVGVVETP</sequence>
<dbReference type="EMBL" id="DVGD01000205">
    <property type="protein sequence ID" value="HIR10009.1"/>
    <property type="molecule type" value="Genomic_DNA"/>
</dbReference>
<organism evidence="3 4">
    <name type="scientific">Candidatus Avoscillospira stercoripullorum</name>
    <dbReference type="NCBI Taxonomy" id="2840709"/>
    <lineage>
        <taxon>Bacteria</taxon>
        <taxon>Bacillati</taxon>
        <taxon>Bacillota</taxon>
        <taxon>Clostridia</taxon>
        <taxon>Eubacteriales</taxon>
        <taxon>Oscillospiraceae</taxon>
        <taxon>Oscillospiraceae incertae sedis</taxon>
        <taxon>Candidatus Avoscillospira</taxon>
    </lineage>
</organism>
<dbReference type="InterPro" id="IPR042178">
    <property type="entry name" value="Serpin_sf_1"/>
</dbReference>
<dbReference type="InterPro" id="IPR042185">
    <property type="entry name" value="Serpin_sf_2"/>
</dbReference>
<reference evidence="3" key="2">
    <citation type="journal article" date="2021" name="PeerJ">
        <title>Extensive microbial diversity within the chicken gut microbiome revealed by metagenomics and culture.</title>
        <authorList>
            <person name="Gilroy R."/>
            <person name="Ravi A."/>
            <person name="Getino M."/>
            <person name="Pursley I."/>
            <person name="Horton D.L."/>
            <person name="Alikhan N.F."/>
            <person name="Baker D."/>
            <person name="Gharbi K."/>
            <person name="Hall N."/>
            <person name="Watson M."/>
            <person name="Adriaenssens E.M."/>
            <person name="Foster-Nyarko E."/>
            <person name="Jarju S."/>
            <person name="Secka A."/>
            <person name="Antonio M."/>
            <person name="Oren A."/>
            <person name="Chaudhuri R.R."/>
            <person name="La Ragione R."/>
            <person name="Hildebrand F."/>
            <person name="Pallen M.J."/>
        </authorList>
    </citation>
    <scope>NUCLEOTIDE SEQUENCE</scope>
    <source>
        <strain evidence="3">ChiHjej9B8-7071</strain>
    </source>
</reference>
<dbReference type="AlphaFoldDB" id="A0A9D1A8R1"/>
<gene>
    <name evidence="3" type="ORF">IAA70_06370</name>
</gene>
<dbReference type="Pfam" id="PF00079">
    <property type="entry name" value="Serpin"/>
    <property type="match status" value="1"/>
</dbReference>
<feature type="non-terminal residue" evidence="3">
    <location>
        <position position="1"/>
    </location>
</feature>
<evidence type="ECO:0000259" key="2">
    <source>
        <dbReference type="SMART" id="SM00093"/>
    </source>
</evidence>
<dbReference type="PANTHER" id="PTHR11461">
    <property type="entry name" value="SERINE PROTEASE INHIBITOR, SERPIN"/>
    <property type="match status" value="1"/>
</dbReference>
<dbReference type="InterPro" id="IPR000215">
    <property type="entry name" value="Serpin_fam"/>
</dbReference>
<dbReference type="SMART" id="SM00093">
    <property type="entry name" value="SERPIN"/>
    <property type="match status" value="1"/>
</dbReference>
<accession>A0A9D1A8R1</accession>
<dbReference type="GO" id="GO:0005615">
    <property type="term" value="C:extracellular space"/>
    <property type="evidence" value="ECO:0007669"/>
    <property type="project" value="InterPro"/>
</dbReference>
<name>A0A9D1A8R1_9FIRM</name>
<dbReference type="GO" id="GO:0004867">
    <property type="term" value="F:serine-type endopeptidase inhibitor activity"/>
    <property type="evidence" value="ECO:0007669"/>
    <property type="project" value="InterPro"/>
</dbReference>
<dbReference type="InterPro" id="IPR023796">
    <property type="entry name" value="Serpin_dom"/>
</dbReference>
<proteinExistence type="inferred from homology"/>
<evidence type="ECO:0000256" key="1">
    <source>
        <dbReference type="RuleBase" id="RU000411"/>
    </source>
</evidence>
<dbReference type="InterPro" id="IPR036186">
    <property type="entry name" value="Serpin_sf"/>
</dbReference>
<feature type="domain" description="Serpin" evidence="2">
    <location>
        <begin position="2"/>
        <end position="335"/>
    </location>
</feature>
<evidence type="ECO:0000313" key="4">
    <source>
        <dbReference type="Proteomes" id="UP000824258"/>
    </source>
</evidence>
<dbReference type="InterPro" id="IPR023795">
    <property type="entry name" value="Serpin_CS"/>
</dbReference>
<dbReference type="Gene3D" id="3.30.497.10">
    <property type="entry name" value="Antithrombin, subunit I, domain 2"/>
    <property type="match status" value="1"/>
</dbReference>
<evidence type="ECO:0000313" key="3">
    <source>
        <dbReference type="EMBL" id="HIR10009.1"/>
    </source>
</evidence>
<dbReference type="SUPFAM" id="SSF56574">
    <property type="entry name" value="Serpins"/>
    <property type="match status" value="1"/>
</dbReference>
<dbReference type="Gene3D" id="2.30.39.10">
    <property type="entry name" value="Alpha-1-antitrypsin, domain 1"/>
    <property type="match status" value="1"/>
</dbReference>
<dbReference type="Proteomes" id="UP000824258">
    <property type="component" value="Unassembled WGS sequence"/>
</dbReference>